<dbReference type="Gene3D" id="3.30.2310.20">
    <property type="entry name" value="RelE-like"/>
    <property type="match status" value="1"/>
</dbReference>
<dbReference type="Pfam" id="PF05016">
    <property type="entry name" value="ParE_toxin"/>
    <property type="match status" value="1"/>
</dbReference>
<sequence length="100" mass="11825">MPDSKALQWTERAILDYEILTEYLFVKWGEKIALRVLSEIDFQITRVKNHPLQFPVFIKQNEIRRCVASAQTSIFFMIDSDKITLLSIFDNRLDPSKYPE</sequence>
<proteinExistence type="predicted"/>
<dbReference type="InterPro" id="IPR035093">
    <property type="entry name" value="RelE/ParE_toxin_dom_sf"/>
</dbReference>
<dbReference type="KEGG" id="dpf:ON006_20820"/>
<accession>A0A9E8N7Z2</accession>
<protein>
    <submittedName>
        <fullName evidence="2">Type II toxin-antitoxin system RelE/ParE family toxin</fullName>
    </submittedName>
</protein>
<keyword evidence="3" id="KW-1185">Reference proteome</keyword>
<dbReference type="InterPro" id="IPR007712">
    <property type="entry name" value="RelE/ParE_toxin"/>
</dbReference>
<dbReference type="RefSeq" id="WP_244823784.1">
    <property type="nucleotide sequence ID" value="NZ_CP112998.1"/>
</dbReference>
<evidence type="ECO:0000313" key="2">
    <source>
        <dbReference type="EMBL" id="WAC10192.1"/>
    </source>
</evidence>
<dbReference type="AlphaFoldDB" id="A0A9E8N7Z2"/>
<name>A0A9E8N7Z2_9BACT</name>
<reference evidence="2" key="1">
    <citation type="submission" date="2022-11" db="EMBL/GenBank/DDBJ databases">
        <title>Dyadobacter pollutisoli sp. nov., isolated from plastic dumped soil.</title>
        <authorList>
            <person name="Kim J.M."/>
            <person name="Kim K.R."/>
            <person name="Lee J.K."/>
            <person name="Hao L."/>
            <person name="Jeon C.O."/>
        </authorList>
    </citation>
    <scope>NUCLEOTIDE SEQUENCE</scope>
    <source>
        <strain evidence="2">U1</strain>
    </source>
</reference>
<dbReference type="EMBL" id="CP112998">
    <property type="protein sequence ID" value="WAC10192.1"/>
    <property type="molecule type" value="Genomic_DNA"/>
</dbReference>
<evidence type="ECO:0000313" key="3">
    <source>
        <dbReference type="Proteomes" id="UP001164653"/>
    </source>
</evidence>
<keyword evidence="1" id="KW-1277">Toxin-antitoxin system</keyword>
<evidence type="ECO:0000256" key="1">
    <source>
        <dbReference type="ARBA" id="ARBA00022649"/>
    </source>
</evidence>
<dbReference type="Proteomes" id="UP001164653">
    <property type="component" value="Chromosome"/>
</dbReference>
<organism evidence="2 3">
    <name type="scientific">Dyadobacter pollutisoli</name>
    <dbReference type="NCBI Taxonomy" id="2910158"/>
    <lineage>
        <taxon>Bacteria</taxon>
        <taxon>Pseudomonadati</taxon>
        <taxon>Bacteroidota</taxon>
        <taxon>Cytophagia</taxon>
        <taxon>Cytophagales</taxon>
        <taxon>Spirosomataceae</taxon>
        <taxon>Dyadobacter</taxon>
    </lineage>
</organism>
<gene>
    <name evidence="2" type="ORF">ON006_20820</name>
</gene>